<dbReference type="InterPro" id="IPR020103">
    <property type="entry name" value="PsdUridine_synth_cat_dom_sf"/>
</dbReference>
<sequence>MPRYRLVIEYDGTGYVGWQWQGNGRSVQQAVEEAIIRFAGEHPRVQCSGRTDAGVHALGQVAHVDLSREWRTDTVRDALNAHLRAAGDRVAVLSAHLAPPQFDARHSAVKRHYMYRIINRRAPAALDHDRAWHVGRPLDAGAMHAAAQTILGRHDFSTFRAAACQAASPVRTLDRLDVERVGDEIRIYASARSFLHHQVRSMAGSLEQVGCGRWKISDMRAALDARDRRRCGPIAPAHGLYFVRVDYPEEALAWPQD</sequence>
<feature type="domain" description="Pseudouridine synthase I TruA alpha/beta" evidence="6">
    <location>
        <begin position="8"/>
        <end position="91"/>
    </location>
</feature>
<dbReference type="Gene3D" id="3.30.70.580">
    <property type="entry name" value="Pseudouridine synthase I, catalytic domain, N-terminal subdomain"/>
    <property type="match status" value="1"/>
</dbReference>
<accession>A0ABV7LAX2</accession>
<dbReference type="Proteomes" id="UP001595536">
    <property type="component" value="Unassembled WGS sequence"/>
</dbReference>
<dbReference type="PANTHER" id="PTHR11142">
    <property type="entry name" value="PSEUDOURIDYLATE SYNTHASE"/>
    <property type="match status" value="1"/>
</dbReference>
<evidence type="ECO:0000256" key="1">
    <source>
        <dbReference type="ARBA" id="ARBA00009375"/>
    </source>
</evidence>
<keyword evidence="2 4" id="KW-0819">tRNA processing</keyword>
<dbReference type="RefSeq" id="WP_376829510.1">
    <property type="nucleotide sequence ID" value="NZ_JBHLWR010000006.1"/>
</dbReference>
<dbReference type="InterPro" id="IPR020094">
    <property type="entry name" value="TruA/RsuA/RluB/E/F_N"/>
</dbReference>
<protein>
    <recommendedName>
        <fullName evidence="4">tRNA pseudouridine synthase A</fullName>
        <ecNumber evidence="4">5.4.99.12</ecNumber>
    </recommendedName>
    <alternativeName>
        <fullName evidence="4">tRNA pseudouridine(38-40) synthase</fullName>
    </alternativeName>
    <alternativeName>
        <fullName evidence="4">tRNA pseudouridylate synthase I</fullName>
    </alternativeName>
    <alternativeName>
        <fullName evidence="4">tRNA-uridine isomerase I</fullName>
    </alternativeName>
</protein>
<keyword evidence="3 4" id="KW-0413">Isomerase</keyword>
<evidence type="ECO:0000256" key="4">
    <source>
        <dbReference type="HAMAP-Rule" id="MF_00171"/>
    </source>
</evidence>
<comment type="subunit">
    <text evidence="4">Homodimer.</text>
</comment>
<comment type="catalytic activity">
    <reaction evidence="4 5">
        <text>uridine(38/39/40) in tRNA = pseudouridine(38/39/40) in tRNA</text>
        <dbReference type="Rhea" id="RHEA:22376"/>
        <dbReference type="Rhea" id="RHEA-COMP:10085"/>
        <dbReference type="Rhea" id="RHEA-COMP:10087"/>
        <dbReference type="ChEBI" id="CHEBI:65314"/>
        <dbReference type="ChEBI" id="CHEBI:65315"/>
        <dbReference type="EC" id="5.4.99.12"/>
    </reaction>
</comment>
<proteinExistence type="inferred from homology"/>
<evidence type="ECO:0000256" key="2">
    <source>
        <dbReference type="ARBA" id="ARBA00022694"/>
    </source>
</evidence>
<feature type="domain" description="Pseudouridine synthase I TruA alpha/beta" evidence="6">
    <location>
        <begin position="146"/>
        <end position="248"/>
    </location>
</feature>
<comment type="similarity">
    <text evidence="1 4 5">Belongs to the tRNA pseudouridine synthase TruA family.</text>
</comment>
<comment type="function">
    <text evidence="4">Formation of pseudouridine at positions 38, 39 and 40 in the anticodon stem and loop of transfer RNAs.</text>
</comment>
<dbReference type="GO" id="GO:0160147">
    <property type="term" value="F:tRNA pseudouridine(38-40) synthase activity"/>
    <property type="evidence" value="ECO:0007669"/>
    <property type="project" value="UniProtKB-EC"/>
</dbReference>
<comment type="caution">
    <text evidence="4">Lacks conserved residue(s) required for the propagation of feature annotation.</text>
</comment>
<feature type="binding site" evidence="4">
    <location>
        <position position="113"/>
    </location>
    <ligand>
        <name>substrate</name>
    </ligand>
</feature>
<dbReference type="HAMAP" id="MF_00171">
    <property type="entry name" value="TruA"/>
    <property type="match status" value="1"/>
</dbReference>
<evidence type="ECO:0000256" key="3">
    <source>
        <dbReference type="ARBA" id="ARBA00023235"/>
    </source>
</evidence>
<dbReference type="NCBIfam" id="TIGR00071">
    <property type="entry name" value="hisT_truA"/>
    <property type="match status" value="1"/>
</dbReference>
<dbReference type="Gene3D" id="3.30.70.660">
    <property type="entry name" value="Pseudouridine synthase I, catalytic domain, C-terminal subdomain"/>
    <property type="match status" value="1"/>
</dbReference>
<evidence type="ECO:0000256" key="5">
    <source>
        <dbReference type="RuleBase" id="RU003792"/>
    </source>
</evidence>
<dbReference type="CDD" id="cd02570">
    <property type="entry name" value="PseudoU_synth_EcTruA"/>
    <property type="match status" value="1"/>
</dbReference>
<dbReference type="EC" id="5.4.99.12" evidence="4"/>
<dbReference type="InterPro" id="IPR001406">
    <property type="entry name" value="PsdUridine_synth_TruA"/>
</dbReference>
<dbReference type="Pfam" id="PF01416">
    <property type="entry name" value="PseudoU_synth_1"/>
    <property type="match status" value="2"/>
</dbReference>
<organism evidence="7 8">
    <name type="scientific">Camelimonas abortus</name>
    <dbReference type="NCBI Taxonomy" id="1017184"/>
    <lineage>
        <taxon>Bacteria</taxon>
        <taxon>Pseudomonadati</taxon>
        <taxon>Pseudomonadota</taxon>
        <taxon>Alphaproteobacteria</taxon>
        <taxon>Hyphomicrobiales</taxon>
        <taxon>Chelatococcaceae</taxon>
        <taxon>Camelimonas</taxon>
    </lineage>
</organism>
<dbReference type="PANTHER" id="PTHR11142:SF0">
    <property type="entry name" value="TRNA PSEUDOURIDINE SYNTHASE-LIKE 1"/>
    <property type="match status" value="1"/>
</dbReference>
<comment type="caution">
    <text evidence="7">The sequence shown here is derived from an EMBL/GenBank/DDBJ whole genome shotgun (WGS) entry which is preliminary data.</text>
</comment>
<evidence type="ECO:0000313" key="8">
    <source>
        <dbReference type="Proteomes" id="UP001595536"/>
    </source>
</evidence>
<dbReference type="InterPro" id="IPR020097">
    <property type="entry name" value="PsdUridine_synth_TruA_a/b_dom"/>
</dbReference>
<reference evidence="8" key="1">
    <citation type="journal article" date="2019" name="Int. J. Syst. Evol. Microbiol.">
        <title>The Global Catalogue of Microorganisms (GCM) 10K type strain sequencing project: providing services to taxonomists for standard genome sequencing and annotation.</title>
        <authorList>
            <consortium name="The Broad Institute Genomics Platform"/>
            <consortium name="The Broad Institute Genome Sequencing Center for Infectious Disease"/>
            <person name="Wu L."/>
            <person name="Ma J."/>
        </authorList>
    </citation>
    <scope>NUCLEOTIDE SEQUENCE [LARGE SCALE GENOMIC DNA]</scope>
    <source>
        <strain evidence="8">CCM 7941</strain>
    </source>
</reference>
<dbReference type="PIRSF" id="PIRSF001430">
    <property type="entry name" value="tRNA_psdUrid_synth"/>
    <property type="match status" value="1"/>
</dbReference>
<feature type="active site" description="Nucleophile" evidence="4">
    <location>
        <position position="52"/>
    </location>
</feature>
<gene>
    <name evidence="4 7" type="primary">truA</name>
    <name evidence="7" type="ORF">ACFOEX_01320</name>
</gene>
<evidence type="ECO:0000259" key="6">
    <source>
        <dbReference type="Pfam" id="PF01416"/>
    </source>
</evidence>
<dbReference type="InterPro" id="IPR020095">
    <property type="entry name" value="PsdUridine_synth_TruA_C"/>
</dbReference>
<keyword evidence="8" id="KW-1185">Reference proteome</keyword>
<evidence type="ECO:0000313" key="7">
    <source>
        <dbReference type="EMBL" id="MFC3265000.1"/>
    </source>
</evidence>
<dbReference type="EMBL" id="JBHRUV010000006">
    <property type="protein sequence ID" value="MFC3265000.1"/>
    <property type="molecule type" value="Genomic_DNA"/>
</dbReference>
<name>A0ABV7LAX2_9HYPH</name>
<dbReference type="SUPFAM" id="SSF55120">
    <property type="entry name" value="Pseudouridine synthase"/>
    <property type="match status" value="1"/>
</dbReference>